<keyword evidence="2" id="KW-1185">Reference proteome</keyword>
<dbReference type="Proteomes" id="UP000494106">
    <property type="component" value="Unassembled WGS sequence"/>
</dbReference>
<organism evidence="1 2">
    <name type="scientific">Arctia plantaginis</name>
    <name type="common">Wood tiger moth</name>
    <name type="synonym">Phalaena plantaginis</name>
    <dbReference type="NCBI Taxonomy" id="874455"/>
    <lineage>
        <taxon>Eukaryota</taxon>
        <taxon>Metazoa</taxon>
        <taxon>Ecdysozoa</taxon>
        <taxon>Arthropoda</taxon>
        <taxon>Hexapoda</taxon>
        <taxon>Insecta</taxon>
        <taxon>Pterygota</taxon>
        <taxon>Neoptera</taxon>
        <taxon>Endopterygota</taxon>
        <taxon>Lepidoptera</taxon>
        <taxon>Glossata</taxon>
        <taxon>Ditrysia</taxon>
        <taxon>Noctuoidea</taxon>
        <taxon>Erebidae</taxon>
        <taxon>Arctiinae</taxon>
        <taxon>Arctia</taxon>
    </lineage>
</organism>
<comment type="caution">
    <text evidence="1">The sequence shown here is derived from an EMBL/GenBank/DDBJ whole genome shotgun (WGS) entry which is preliminary data.</text>
</comment>
<gene>
    <name evidence="1" type="ORF">APLA_LOCUS7628</name>
</gene>
<reference evidence="1 2" key="1">
    <citation type="submission" date="2020-04" db="EMBL/GenBank/DDBJ databases">
        <authorList>
            <person name="Wallbank WR R."/>
            <person name="Pardo Diaz C."/>
            <person name="Kozak K."/>
            <person name="Martin S."/>
            <person name="Jiggins C."/>
            <person name="Moest M."/>
            <person name="Warren A I."/>
            <person name="Byers J.R.P. K."/>
            <person name="Montejo-Kovacevich G."/>
            <person name="Yen C E."/>
        </authorList>
    </citation>
    <scope>NUCLEOTIDE SEQUENCE [LARGE SCALE GENOMIC DNA]</scope>
</reference>
<proteinExistence type="predicted"/>
<dbReference type="EMBL" id="CADEBC010000500">
    <property type="protein sequence ID" value="CAB3238903.1"/>
    <property type="molecule type" value="Genomic_DNA"/>
</dbReference>
<name>A0A8S1A2M0_ARCPL</name>
<accession>A0A8S1A2M0</accession>
<evidence type="ECO:0000313" key="2">
    <source>
        <dbReference type="Proteomes" id="UP000494106"/>
    </source>
</evidence>
<evidence type="ECO:0000313" key="1">
    <source>
        <dbReference type="EMBL" id="CAB3238903.1"/>
    </source>
</evidence>
<protein>
    <submittedName>
        <fullName evidence="1">Uncharacterized protein</fullName>
    </submittedName>
</protein>
<sequence length="97" mass="10924">MESRVVDEPNYTCRCRRCPARLYRLYRLHRLCRFAGAGACERAELWLGAPVAPQTTRTHAFASNNRTLIAFFPFGFVGKARELASARALLSTAIAFD</sequence>
<dbReference type="AlphaFoldDB" id="A0A8S1A2M0"/>